<reference evidence="7 8" key="1">
    <citation type="submission" date="2024-03" db="EMBL/GenBank/DDBJ databases">
        <title>Genome-scale model development and genomic sequencing of the oleaginous clade Lipomyces.</title>
        <authorList>
            <consortium name="Lawrence Berkeley National Laboratory"/>
            <person name="Czajka J.J."/>
            <person name="Han Y."/>
            <person name="Kim J."/>
            <person name="Mondo S.J."/>
            <person name="Hofstad B.A."/>
            <person name="Robles A."/>
            <person name="Haridas S."/>
            <person name="Riley R."/>
            <person name="LaButti K."/>
            <person name="Pangilinan J."/>
            <person name="Andreopoulos W."/>
            <person name="Lipzen A."/>
            <person name="Yan J."/>
            <person name="Wang M."/>
            <person name="Ng V."/>
            <person name="Grigoriev I.V."/>
            <person name="Spatafora J.W."/>
            <person name="Magnuson J.K."/>
            <person name="Baker S.E."/>
            <person name="Pomraning K.R."/>
        </authorList>
    </citation>
    <scope>NUCLEOTIDE SEQUENCE [LARGE SCALE GENOMIC DNA]</scope>
    <source>
        <strain evidence="7 8">Phaff 52-87</strain>
    </source>
</reference>
<dbReference type="PROSITE" id="PS51232">
    <property type="entry name" value="GBD_FH3"/>
    <property type="match status" value="1"/>
</dbReference>
<gene>
    <name evidence="7" type="ORF">BZA70DRAFT_236523</name>
</gene>
<evidence type="ECO:0000256" key="1">
    <source>
        <dbReference type="ARBA" id="ARBA00037935"/>
    </source>
</evidence>
<dbReference type="Proteomes" id="UP001498771">
    <property type="component" value="Unassembled WGS sequence"/>
</dbReference>
<feature type="region of interest" description="Disordered" evidence="3">
    <location>
        <begin position="563"/>
        <end position="728"/>
    </location>
</feature>
<feature type="compositionally biased region" description="Basic and acidic residues" evidence="3">
    <location>
        <begin position="1243"/>
        <end position="1265"/>
    </location>
</feature>
<feature type="domain" description="FH2" evidence="6">
    <location>
        <begin position="738"/>
        <end position="1159"/>
    </location>
</feature>
<dbReference type="PANTHER" id="PTHR47102">
    <property type="entry name" value="PROTEIN BNI1"/>
    <property type="match status" value="1"/>
</dbReference>
<dbReference type="SUPFAM" id="SSF48371">
    <property type="entry name" value="ARM repeat"/>
    <property type="match status" value="1"/>
</dbReference>
<evidence type="ECO:0000259" key="4">
    <source>
        <dbReference type="PROSITE" id="PS51231"/>
    </source>
</evidence>
<feature type="compositionally biased region" description="Pro residues" evidence="3">
    <location>
        <begin position="679"/>
        <end position="692"/>
    </location>
</feature>
<dbReference type="InterPro" id="IPR011989">
    <property type="entry name" value="ARM-like"/>
</dbReference>
<dbReference type="Gene3D" id="1.20.58.2220">
    <property type="entry name" value="Formin, FH2 domain"/>
    <property type="match status" value="1"/>
</dbReference>
<dbReference type="Gene3D" id="1.10.238.150">
    <property type="entry name" value="Formin, FH3 diaphanous domain"/>
    <property type="match status" value="1"/>
</dbReference>
<evidence type="ECO:0000259" key="5">
    <source>
        <dbReference type="PROSITE" id="PS51232"/>
    </source>
</evidence>
<feature type="region of interest" description="Disordered" evidence="3">
    <location>
        <begin position="1158"/>
        <end position="1182"/>
    </location>
</feature>
<feature type="compositionally biased region" description="Low complexity" evidence="3">
    <location>
        <begin position="1232"/>
        <end position="1242"/>
    </location>
</feature>
<accession>A0ABR1F946</accession>
<dbReference type="SMART" id="SM01139">
    <property type="entry name" value="Drf_FH3"/>
    <property type="match status" value="1"/>
</dbReference>
<dbReference type="InterPro" id="IPR016024">
    <property type="entry name" value="ARM-type_fold"/>
</dbReference>
<comment type="caution">
    <text evidence="7">The sequence shown here is derived from an EMBL/GenBank/DDBJ whole genome shotgun (WGS) entry which is preliminary data.</text>
</comment>
<dbReference type="PROSITE" id="PS51231">
    <property type="entry name" value="DAD"/>
    <property type="match status" value="1"/>
</dbReference>
<dbReference type="Gene3D" id="1.25.10.10">
    <property type="entry name" value="Leucine-rich Repeat Variant"/>
    <property type="match status" value="1"/>
</dbReference>
<comment type="similarity">
    <text evidence="1">Belongs to the formin homology family. BNI1 subfamily.</text>
</comment>
<feature type="region of interest" description="Disordered" evidence="3">
    <location>
        <begin position="1194"/>
        <end position="1307"/>
    </location>
</feature>
<dbReference type="PROSITE" id="PS51444">
    <property type="entry name" value="FH2"/>
    <property type="match status" value="1"/>
</dbReference>
<evidence type="ECO:0000313" key="7">
    <source>
        <dbReference type="EMBL" id="KAK7206356.1"/>
    </source>
</evidence>
<organism evidence="7 8">
    <name type="scientific">Myxozyma melibiosi</name>
    <dbReference type="NCBI Taxonomy" id="54550"/>
    <lineage>
        <taxon>Eukaryota</taxon>
        <taxon>Fungi</taxon>
        <taxon>Dikarya</taxon>
        <taxon>Ascomycota</taxon>
        <taxon>Saccharomycotina</taxon>
        <taxon>Lipomycetes</taxon>
        <taxon>Lipomycetales</taxon>
        <taxon>Lipomycetaceae</taxon>
        <taxon>Myxozyma</taxon>
    </lineage>
</organism>
<feature type="coiled-coil region" evidence="2">
    <location>
        <begin position="514"/>
        <end position="541"/>
    </location>
</feature>
<dbReference type="SUPFAM" id="SSF101447">
    <property type="entry name" value="Formin homology 2 domain (FH2 domain)"/>
    <property type="match status" value="1"/>
</dbReference>
<dbReference type="InterPro" id="IPR014767">
    <property type="entry name" value="DAD_dom"/>
</dbReference>
<protein>
    <submittedName>
        <fullName evidence="7">Uncharacterized protein</fullName>
    </submittedName>
</protein>
<dbReference type="InterPro" id="IPR042201">
    <property type="entry name" value="FH2_Formin_sf"/>
</dbReference>
<keyword evidence="8" id="KW-1185">Reference proteome</keyword>
<dbReference type="RefSeq" id="XP_064769389.1">
    <property type="nucleotide sequence ID" value="XM_064910380.1"/>
</dbReference>
<sequence>KRDFKSLPQQARQQMLNYPTSKKWMLIHQDALTEHQNQRRRHSTKDDESTPQWYVRKIMDMTITSKQLGNLWVCLRTEPIAWVKAFCAAQGQLALCTVISHINQRYNRQTEETIEREYDLVKCLKALLNLEYAADEALQSTKCIPALIGSIVSPRLATRRLVTDILTFLAHWARPYGHTQVINAFDQLKAHLNEQGRFDVWLQTVEATLGGRGKWGSLVGASDELRSAGVGSENLLMEYSLATILLVNILAQGSEDIKIRVHVRAQLKAAGLSRIMKHMLGFNYDLVNEQIQQYEDAAALDYEDLMEQQQEEEIRDLDDPVEIAEDIWARVRGTASEDFFVSSMQHLLLVRDTKPEDTARLFKLIDGVLSYVAMDRILPDRDLRSTLQYSVHEIMNKMYSDEQARRAFLDAIEAKKRADQAIAERDEMRKQVDMGADGMVAKLKKEVAEQAEIIRLQRRTNNALRHELEELSKSHMNHLQSSEIEIRELYFQLKEAGFVLNQPVNGPNYDPISSEAKKNVMRKLEQQMAVKEAEVKNQIKQLDTPVEIQPKLRELRETNVKMQEAERGAATSGSVRGPRALPTTAPNSLLQQVVMNDMSKNFSSDDDSSLDGGDRLLPGASTVQRDGPAGAAAPPPPPPPPPPPLPANITFNNAAAPPPPPPPPPPPAPPLSGMSTTGGPPPPPPPPPPPLPGMLTAGGPPPPPPPPPLPGMGVPNAPPLPPPSLASSALKLPKSAKAVAVPHARKKIKPMHWEKLETVECTSAKPNRKSTRAGIYGVLRNKGIFDEVERIFAAKEAKKIGAGGRSKAAEEKKSFISRDLAQQFEINLHAFANLSVEEMVLKILKCDKDVLKNHNVLEFLNKDDLVRVPDSVSRNLLPYSTTWTNGMISRSPEKDLTELSRADQVYLELCFNLQSYWKSRMRALILTQTFEHDYDELVQKLKLVDSASESVRKSTKLRDLFDIILAVGNYMNDPTKQVTGFKLSSLQRLAFTKDENNTMTFLHYVEKIVRTSFEDLDGFLDDLKDVLLVSKLSIEQVQSDCRQFIQAVKNVQDSIDFGNLSDRSIFHPEDRVLKVVLPFLPEARTKKEYLQEHLQNTARTFDDVLKFFGEDPKDASARQSFFNKFTNFVHDFQKARKENLQREEETRAYELRRKQMLEQQKKSEELSAAAAASSGSPRKEGDTAVMDNLLAKLRAAGPQSGDARAARRRAAARKAQEQRRARDAGENKDGTSESASEVSETVSRAESETRAESPKKSNEADDKPSGEQPAGEQESVKEESRDSAKVIEDEVKDEGTSNGRSEREESV</sequence>
<dbReference type="Pfam" id="PF02181">
    <property type="entry name" value="FH2"/>
    <property type="match status" value="1"/>
</dbReference>
<feature type="coiled-coil region" evidence="2">
    <location>
        <begin position="411"/>
        <end position="474"/>
    </location>
</feature>
<feature type="domain" description="GBD/FH3" evidence="5">
    <location>
        <begin position="1"/>
        <end position="380"/>
    </location>
</feature>
<evidence type="ECO:0000259" key="6">
    <source>
        <dbReference type="PROSITE" id="PS51444"/>
    </source>
</evidence>
<dbReference type="PANTHER" id="PTHR47102:SF2">
    <property type="entry name" value="PROTEIN BNI1"/>
    <property type="match status" value="1"/>
</dbReference>
<keyword evidence="2" id="KW-0175">Coiled coil</keyword>
<feature type="compositionally biased region" description="Pro residues" evidence="3">
    <location>
        <begin position="633"/>
        <end position="646"/>
    </location>
</feature>
<evidence type="ECO:0000313" key="8">
    <source>
        <dbReference type="Proteomes" id="UP001498771"/>
    </source>
</evidence>
<dbReference type="SMART" id="SM00498">
    <property type="entry name" value="FH2"/>
    <property type="match status" value="1"/>
</dbReference>
<evidence type="ECO:0000256" key="2">
    <source>
        <dbReference type="SAM" id="Coils"/>
    </source>
</evidence>
<dbReference type="EMBL" id="JBBJBU010000003">
    <property type="protein sequence ID" value="KAK7206356.1"/>
    <property type="molecule type" value="Genomic_DNA"/>
</dbReference>
<dbReference type="InterPro" id="IPR010472">
    <property type="entry name" value="FH3_dom"/>
</dbReference>
<feature type="compositionally biased region" description="Basic and acidic residues" evidence="3">
    <location>
        <begin position="1274"/>
        <end position="1307"/>
    </location>
</feature>
<dbReference type="InterPro" id="IPR015425">
    <property type="entry name" value="FH2_Formin"/>
</dbReference>
<dbReference type="InterPro" id="IPR051661">
    <property type="entry name" value="Actin_filament_regulator"/>
</dbReference>
<dbReference type="Pfam" id="PF06371">
    <property type="entry name" value="Drf_GBD"/>
    <property type="match status" value="1"/>
</dbReference>
<dbReference type="Gene3D" id="6.10.30.50">
    <property type="match status" value="1"/>
</dbReference>
<feature type="non-terminal residue" evidence="7">
    <location>
        <position position="1"/>
    </location>
</feature>
<dbReference type="GeneID" id="90035892"/>
<proteinExistence type="inferred from homology"/>
<feature type="compositionally biased region" description="Pro residues" evidence="3">
    <location>
        <begin position="699"/>
        <end position="724"/>
    </location>
</feature>
<name>A0ABR1F946_9ASCO</name>
<dbReference type="InterPro" id="IPR010473">
    <property type="entry name" value="GTPase-bd"/>
</dbReference>
<dbReference type="SMART" id="SM01140">
    <property type="entry name" value="Drf_GBD"/>
    <property type="match status" value="1"/>
</dbReference>
<evidence type="ECO:0000256" key="3">
    <source>
        <dbReference type="SAM" id="MobiDB-lite"/>
    </source>
</evidence>
<feature type="domain" description="DAD" evidence="4">
    <location>
        <begin position="1181"/>
        <end position="1211"/>
    </location>
</feature>
<feature type="compositionally biased region" description="Pro residues" evidence="3">
    <location>
        <begin position="656"/>
        <end position="670"/>
    </location>
</feature>
<feature type="compositionally biased region" description="Basic and acidic residues" evidence="3">
    <location>
        <begin position="1214"/>
        <end position="1231"/>
    </location>
</feature>
<dbReference type="Pfam" id="PF06367">
    <property type="entry name" value="Drf_FH3"/>
    <property type="match status" value="1"/>
</dbReference>
<feature type="compositionally biased region" description="Polar residues" evidence="3">
    <location>
        <begin position="584"/>
        <end position="602"/>
    </location>
</feature>
<dbReference type="InterPro" id="IPR014768">
    <property type="entry name" value="GBD/FH3_dom"/>
</dbReference>